<dbReference type="Proteomes" id="UP001583172">
    <property type="component" value="Unassembled WGS sequence"/>
</dbReference>
<name>A0ABR3V9E4_HUMIN</name>
<feature type="region of interest" description="Disordered" evidence="5">
    <location>
        <begin position="180"/>
        <end position="214"/>
    </location>
</feature>
<keyword evidence="4" id="KW-0175">Coiled coil</keyword>
<feature type="region of interest" description="Disordered" evidence="5">
    <location>
        <begin position="17"/>
        <end position="74"/>
    </location>
</feature>
<dbReference type="PROSITE" id="PS00778">
    <property type="entry name" value="HIS_ACID_PHOSPHAT_2"/>
    <property type="match status" value="1"/>
</dbReference>
<evidence type="ECO:0000256" key="4">
    <source>
        <dbReference type="SAM" id="Coils"/>
    </source>
</evidence>
<evidence type="ECO:0000256" key="3">
    <source>
        <dbReference type="ARBA" id="ARBA00022801"/>
    </source>
</evidence>
<organism evidence="6 7">
    <name type="scientific">Humicola insolens</name>
    <name type="common">Soft-rot fungus</name>
    <dbReference type="NCBI Taxonomy" id="85995"/>
    <lineage>
        <taxon>Eukaryota</taxon>
        <taxon>Fungi</taxon>
        <taxon>Dikarya</taxon>
        <taxon>Ascomycota</taxon>
        <taxon>Pezizomycotina</taxon>
        <taxon>Sordariomycetes</taxon>
        <taxon>Sordariomycetidae</taxon>
        <taxon>Sordariales</taxon>
        <taxon>Chaetomiaceae</taxon>
        <taxon>Mycothermus</taxon>
    </lineage>
</organism>
<dbReference type="PANTHER" id="PTHR20963:SF24">
    <property type="entry name" value="3-PHYTASE B"/>
    <property type="match status" value="1"/>
</dbReference>
<sequence length="1111" mass="122563">MSDSFSQWFRSFASCCGARQKQSKKQGDKVGDRNIVVIRDHQTVPRGPVRNVDEVLEKPPQKLRRPASRDSAARAWFGRSSSSVRRLQISQPTNFRHVQSESFQLPPHQSPPRPAPPQPTRSRRRSFRPIELSIYQPHNRLSAIMPHLENAITEPPPAHLAEKRTEFGARERTNSAMSFHLPRNHSRHGSTVSESTPPKIPPKSRARAHTAPSTERIVERIASAILEKERLQAEINRVIERQSIYLSRPSTGYDMQFEPMPSIPAVPAAAPSFAERLGTERPRTAPSRSRSAPEPDTIQELPELANTEVQPRTFTSPHVIYASPVSYAPPHVSPSATNLELPLAPPLPLVLRPPLRKKKSFSRVSSWLFHPDETVSSSHLSMTATAVTTSPRPIKEADGFYQCLAPPEGLPRTSMDTSSSVYTWGTHETDEDADTESKTVPTTTAWSPEQTPKQGSRHTTPSIGADKTGLEKEVAVGQVSVPAAEPEVAGLAVAEPMGHRPHGHVSAGSVTARQGLVPESYLQRRRPAQFVVDSDACSHWSPTVRSSSSVTVRSRCRASTSTSSETDAVQRNCVGGQEERDLQVHRLRRFALRFKMDSIRDWYGSRGRYTPLPSGPTGEDVNTPSQPEGLRRRIRAALIALSLVLMGVVGVAFMRPHHSCDTLDHGFQCAAEMSHSWGQYSPYFSVPSSIDPAIPQGCNVTFAQVLSRHGARAPTTGRAISYAAMIARIQRDATSYAPALRFLRTYRYALGTNGLTPMGERQMAYSGAKFYRRYRHLAREEVPFVRAGGIERVVVSAQNFTQGFHAARISDREAKGPTPELPWDMVVIPEDATANNTLHHGLCTAFEEGPYSGLGSAAQKEYLDEFALPIVERLNEQLPGANLSAVDVVALMDLCPFETVATPGGATISPFCRLFTPAEWRFYDRYQDVGKWFGYGPGNPLGPTQGVGFVNELIARLTGKPVRDGTSTNSTLNGDPETFPLGRRLYADFSHDNDMVSMLSALGLWEGVVAPGNGTLGEDGEQEDEGRFSTARSVPFAARVYVEKMRCEGPEEEEEMVRVLVNDRVMPLQQCGADERGLCTLSRFVKSLAFARGNGRWDLCFDETEDTTESG</sequence>
<comment type="caution">
    <text evidence="6">The sequence shown here is derived from an EMBL/GenBank/DDBJ whole genome shotgun (WGS) entry which is preliminary data.</text>
</comment>
<dbReference type="PANTHER" id="PTHR20963">
    <property type="entry name" value="MULTIPLE INOSITOL POLYPHOSPHATE PHOSPHATASE-RELATED"/>
    <property type="match status" value="1"/>
</dbReference>
<protein>
    <recommendedName>
        <fullName evidence="2">3-phytase</fullName>
        <ecNumber evidence="2">3.1.3.8</ecNumber>
    </recommendedName>
</protein>
<evidence type="ECO:0000256" key="2">
    <source>
        <dbReference type="ARBA" id="ARBA00012632"/>
    </source>
</evidence>
<feature type="compositionally biased region" description="Basic and acidic residues" evidence="5">
    <location>
        <begin position="25"/>
        <end position="43"/>
    </location>
</feature>
<evidence type="ECO:0000256" key="1">
    <source>
        <dbReference type="ARBA" id="ARBA00005375"/>
    </source>
</evidence>
<feature type="coiled-coil region" evidence="4">
    <location>
        <begin position="214"/>
        <end position="241"/>
    </location>
</feature>
<feature type="region of interest" description="Disordered" evidence="5">
    <location>
        <begin position="278"/>
        <end position="300"/>
    </location>
</feature>
<gene>
    <name evidence="6" type="ORF">VTJ49DRAFT_2874</name>
</gene>
<dbReference type="InterPro" id="IPR000560">
    <property type="entry name" value="His_Pase_clade-2"/>
</dbReference>
<evidence type="ECO:0000313" key="7">
    <source>
        <dbReference type="Proteomes" id="UP001583172"/>
    </source>
</evidence>
<dbReference type="CDD" id="cd07061">
    <property type="entry name" value="HP_HAP_like"/>
    <property type="match status" value="1"/>
</dbReference>
<feature type="compositionally biased region" description="Polar residues" evidence="5">
    <location>
        <begin position="438"/>
        <end position="462"/>
    </location>
</feature>
<feature type="compositionally biased region" description="Basic and acidic residues" evidence="5">
    <location>
        <begin position="51"/>
        <end position="60"/>
    </location>
</feature>
<evidence type="ECO:0000313" key="6">
    <source>
        <dbReference type="EMBL" id="KAL1838240.1"/>
    </source>
</evidence>
<dbReference type="SUPFAM" id="SSF53254">
    <property type="entry name" value="Phosphoglycerate mutase-like"/>
    <property type="match status" value="1"/>
</dbReference>
<dbReference type="EC" id="3.1.3.8" evidence="2"/>
<dbReference type="InterPro" id="IPR029033">
    <property type="entry name" value="His_PPase_superfam"/>
</dbReference>
<reference evidence="6 7" key="1">
    <citation type="journal article" date="2024" name="Commun. Biol.">
        <title>Comparative genomic analysis of thermophilic fungi reveals convergent evolutionary adaptations and gene losses.</title>
        <authorList>
            <person name="Steindorff A.S."/>
            <person name="Aguilar-Pontes M.V."/>
            <person name="Robinson A.J."/>
            <person name="Andreopoulos B."/>
            <person name="LaButti K."/>
            <person name="Kuo A."/>
            <person name="Mondo S."/>
            <person name="Riley R."/>
            <person name="Otillar R."/>
            <person name="Haridas S."/>
            <person name="Lipzen A."/>
            <person name="Grimwood J."/>
            <person name="Schmutz J."/>
            <person name="Clum A."/>
            <person name="Reid I.D."/>
            <person name="Moisan M.C."/>
            <person name="Butler G."/>
            <person name="Nguyen T.T.M."/>
            <person name="Dewar K."/>
            <person name="Conant G."/>
            <person name="Drula E."/>
            <person name="Henrissat B."/>
            <person name="Hansel C."/>
            <person name="Singer S."/>
            <person name="Hutchinson M.I."/>
            <person name="de Vries R.P."/>
            <person name="Natvig D.O."/>
            <person name="Powell A.J."/>
            <person name="Tsang A."/>
            <person name="Grigoriev I.V."/>
        </authorList>
    </citation>
    <scope>NUCLEOTIDE SEQUENCE [LARGE SCALE GENOMIC DNA]</scope>
    <source>
        <strain evidence="6 7">CBS 620.91</strain>
    </source>
</reference>
<feature type="compositionally biased region" description="Pro residues" evidence="5">
    <location>
        <begin position="108"/>
        <end position="119"/>
    </location>
</feature>
<dbReference type="Gene3D" id="3.40.50.1240">
    <property type="entry name" value="Phosphoglycerate mutase-like"/>
    <property type="match status" value="1"/>
</dbReference>
<feature type="region of interest" description="Disordered" evidence="5">
    <location>
        <begin position="426"/>
        <end position="468"/>
    </location>
</feature>
<evidence type="ECO:0000256" key="5">
    <source>
        <dbReference type="SAM" id="MobiDB-lite"/>
    </source>
</evidence>
<dbReference type="InterPro" id="IPR033379">
    <property type="entry name" value="Acid_Pase_AS"/>
</dbReference>
<keyword evidence="7" id="KW-1185">Reference proteome</keyword>
<feature type="region of interest" description="Disordered" evidence="5">
    <location>
        <begin position="99"/>
        <end position="128"/>
    </location>
</feature>
<accession>A0ABR3V9E4</accession>
<dbReference type="EMBL" id="JAZGSY010000228">
    <property type="protein sequence ID" value="KAL1838240.1"/>
    <property type="molecule type" value="Genomic_DNA"/>
</dbReference>
<keyword evidence="3" id="KW-0378">Hydrolase</keyword>
<dbReference type="PROSITE" id="PS00616">
    <property type="entry name" value="HIS_ACID_PHOSPHAT_1"/>
    <property type="match status" value="1"/>
</dbReference>
<proteinExistence type="inferred from homology"/>
<dbReference type="Pfam" id="PF00328">
    <property type="entry name" value="His_Phos_2"/>
    <property type="match status" value="1"/>
</dbReference>
<comment type="similarity">
    <text evidence="1">Belongs to the histidine acid phosphatase family.</text>
</comment>
<feature type="compositionally biased region" description="Low complexity" evidence="5">
    <location>
        <begin position="284"/>
        <end position="295"/>
    </location>
</feature>